<feature type="region of interest" description="Disordered" evidence="1">
    <location>
        <begin position="1"/>
        <end position="29"/>
    </location>
</feature>
<feature type="region of interest" description="Disordered" evidence="1">
    <location>
        <begin position="152"/>
        <end position="187"/>
    </location>
</feature>
<evidence type="ECO:0000256" key="1">
    <source>
        <dbReference type="SAM" id="MobiDB-lite"/>
    </source>
</evidence>
<evidence type="ECO:0000313" key="3">
    <source>
        <dbReference type="Proteomes" id="UP000646548"/>
    </source>
</evidence>
<organism evidence="2 3">
    <name type="scientific">Oryzias melastigma</name>
    <name type="common">Marine medaka</name>
    <dbReference type="NCBI Taxonomy" id="30732"/>
    <lineage>
        <taxon>Eukaryota</taxon>
        <taxon>Metazoa</taxon>
        <taxon>Chordata</taxon>
        <taxon>Craniata</taxon>
        <taxon>Vertebrata</taxon>
        <taxon>Euteleostomi</taxon>
        <taxon>Actinopterygii</taxon>
        <taxon>Neopterygii</taxon>
        <taxon>Teleostei</taxon>
        <taxon>Neoteleostei</taxon>
        <taxon>Acanthomorphata</taxon>
        <taxon>Ovalentaria</taxon>
        <taxon>Atherinomorphae</taxon>
        <taxon>Beloniformes</taxon>
        <taxon>Adrianichthyidae</taxon>
        <taxon>Oryziinae</taxon>
        <taxon>Oryzias</taxon>
    </lineage>
</organism>
<evidence type="ECO:0000313" key="2">
    <source>
        <dbReference type="EMBL" id="KAF6720479.1"/>
    </source>
</evidence>
<dbReference type="EMBL" id="WKFB01000525">
    <property type="protein sequence ID" value="KAF6720479.1"/>
    <property type="molecule type" value="Genomic_DNA"/>
</dbReference>
<gene>
    <name evidence="2" type="ORF">FQA47_018094</name>
</gene>
<feature type="compositionally biased region" description="Basic and acidic residues" evidence="1">
    <location>
        <begin position="165"/>
        <end position="175"/>
    </location>
</feature>
<feature type="compositionally biased region" description="Basic and acidic residues" evidence="1">
    <location>
        <begin position="7"/>
        <end position="29"/>
    </location>
</feature>
<comment type="caution">
    <text evidence="2">The sequence shown here is derived from an EMBL/GenBank/DDBJ whole genome shotgun (WGS) entry which is preliminary data.</text>
</comment>
<name>A0A834F437_ORYME</name>
<accession>A0A834F437</accession>
<reference evidence="2" key="1">
    <citation type="journal article" name="BMC Genomics">
        <title>Long-read sequencing and de novo genome assembly of marine medaka (Oryzias melastigma).</title>
        <authorList>
            <person name="Liang P."/>
            <person name="Saqib H.S.A."/>
            <person name="Ni X."/>
            <person name="Shen Y."/>
        </authorList>
    </citation>
    <scope>NUCLEOTIDE SEQUENCE</scope>
    <source>
        <strain evidence="2">Bigg-433</strain>
    </source>
</reference>
<proteinExistence type="predicted"/>
<dbReference type="Proteomes" id="UP000646548">
    <property type="component" value="Unassembled WGS sequence"/>
</dbReference>
<sequence length="187" mass="21163">MSALQEKFQEEKFEKERLQEEEFHGEKLQEENRTEDVCVLETPARVLRTVPASLLGFQRPDEGDIQLQDMSKYPESFFLMRLHYTAFLQLEIQALCGSTGSRRSGASFFIDSFWKEGKLAFSSCALGVHDQARACARHSVIPLHISLPPKLHLSPSGGGASRKLSRSEKQTEFHENAMNPHPVVTKC</sequence>
<dbReference type="AlphaFoldDB" id="A0A834F437"/>
<protein>
    <submittedName>
        <fullName evidence="2">Uncharacterized protein</fullName>
    </submittedName>
</protein>